<evidence type="ECO:0000256" key="2">
    <source>
        <dbReference type="SAM" id="Phobius"/>
    </source>
</evidence>
<gene>
    <name evidence="3" type="ORF">B0T16DRAFT_239568</name>
</gene>
<comment type="caution">
    <text evidence="3">The sequence shown here is derived from an EMBL/GenBank/DDBJ whole genome shotgun (WGS) entry which is preliminary data.</text>
</comment>
<dbReference type="Proteomes" id="UP001174936">
    <property type="component" value="Unassembled WGS sequence"/>
</dbReference>
<evidence type="ECO:0000256" key="1">
    <source>
        <dbReference type="SAM" id="MobiDB-lite"/>
    </source>
</evidence>
<evidence type="ECO:0000313" key="4">
    <source>
        <dbReference type="Proteomes" id="UP001174936"/>
    </source>
</evidence>
<dbReference type="EMBL" id="JAULSV010000007">
    <property type="protein sequence ID" value="KAK0639259.1"/>
    <property type="molecule type" value="Genomic_DNA"/>
</dbReference>
<keyword evidence="2" id="KW-0812">Transmembrane</keyword>
<sequence length="167" mass="18519">MHRSPLTSFHPPDNGSRQPPPSFNPLVRCSLRPGKDEVHGDPVSRVLQRLTLCPLVATAFLLAFWFLTLSLPSIFTSPSLSHIIGSSWLPCGRLRSVDSFCSFLSITQGSLPAGFPLRPRHFVPSPGFTLRRLCRLPFSLGADPAQRRRHLFRLSISSAHSNSCVYS</sequence>
<accession>A0AA40CJD3</accession>
<organism evidence="3 4">
    <name type="scientific">Cercophora newfieldiana</name>
    <dbReference type="NCBI Taxonomy" id="92897"/>
    <lineage>
        <taxon>Eukaryota</taxon>
        <taxon>Fungi</taxon>
        <taxon>Dikarya</taxon>
        <taxon>Ascomycota</taxon>
        <taxon>Pezizomycotina</taxon>
        <taxon>Sordariomycetes</taxon>
        <taxon>Sordariomycetidae</taxon>
        <taxon>Sordariales</taxon>
        <taxon>Lasiosphaeriaceae</taxon>
        <taxon>Cercophora</taxon>
    </lineage>
</organism>
<feature type="transmembrane region" description="Helical" evidence="2">
    <location>
        <begin position="52"/>
        <end position="75"/>
    </location>
</feature>
<protein>
    <recommendedName>
        <fullName evidence="5">Transmembrane protein</fullName>
    </recommendedName>
</protein>
<name>A0AA40CJD3_9PEZI</name>
<evidence type="ECO:0008006" key="5">
    <source>
        <dbReference type="Google" id="ProtNLM"/>
    </source>
</evidence>
<reference evidence="3" key="1">
    <citation type="submission" date="2023-06" db="EMBL/GenBank/DDBJ databases">
        <title>Genome-scale phylogeny and comparative genomics of the fungal order Sordariales.</title>
        <authorList>
            <consortium name="Lawrence Berkeley National Laboratory"/>
            <person name="Hensen N."/>
            <person name="Bonometti L."/>
            <person name="Westerberg I."/>
            <person name="Brannstrom I.O."/>
            <person name="Guillou S."/>
            <person name="Cros-Aarteil S."/>
            <person name="Calhoun S."/>
            <person name="Haridas S."/>
            <person name="Kuo A."/>
            <person name="Mondo S."/>
            <person name="Pangilinan J."/>
            <person name="Riley R."/>
            <person name="Labutti K."/>
            <person name="Andreopoulos B."/>
            <person name="Lipzen A."/>
            <person name="Chen C."/>
            <person name="Yanf M."/>
            <person name="Daum C."/>
            <person name="Ng V."/>
            <person name="Clum A."/>
            <person name="Steindorff A."/>
            <person name="Ohm R."/>
            <person name="Martin F."/>
            <person name="Silar P."/>
            <person name="Natvig D."/>
            <person name="Lalanne C."/>
            <person name="Gautier V."/>
            <person name="Ament-Velasquez S.L."/>
            <person name="Kruys A."/>
            <person name="Hutchinson M.I."/>
            <person name="Powell A.J."/>
            <person name="Barry K."/>
            <person name="Miller A.N."/>
            <person name="Grigoriev I.V."/>
            <person name="Debuchy R."/>
            <person name="Gladieux P."/>
            <person name="Thoren M.H."/>
            <person name="Johannesson H."/>
        </authorList>
    </citation>
    <scope>NUCLEOTIDE SEQUENCE</scope>
    <source>
        <strain evidence="3">SMH2532-1</strain>
    </source>
</reference>
<evidence type="ECO:0000313" key="3">
    <source>
        <dbReference type="EMBL" id="KAK0639259.1"/>
    </source>
</evidence>
<dbReference type="AlphaFoldDB" id="A0AA40CJD3"/>
<keyword evidence="4" id="KW-1185">Reference proteome</keyword>
<feature type="region of interest" description="Disordered" evidence="1">
    <location>
        <begin position="1"/>
        <end position="22"/>
    </location>
</feature>
<keyword evidence="2" id="KW-1133">Transmembrane helix</keyword>
<proteinExistence type="predicted"/>
<keyword evidence="2" id="KW-0472">Membrane</keyword>